<evidence type="ECO:0000313" key="3">
    <source>
        <dbReference type="Proteomes" id="UP000235589"/>
    </source>
</evidence>
<dbReference type="GeneID" id="98061574"/>
<accession>A0A2K9NZ64</accession>
<sequence length="73" mass="8255">MIFLKVLAVVLGLAFLLFGYFIYFKKKYNLINGFEADFKAGRKKEEYAKKVGMIEFVVGIVLLITGVALILFA</sequence>
<keyword evidence="3" id="KW-1185">Reference proteome</keyword>
<name>A0A2K9NZ64_9FIRM</name>
<keyword evidence="1" id="KW-1133">Transmembrane helix</keyword>
<feature type="transmembrane region" description="Helical" evidence="1">
    <location>
        <begin position="6"/>
        <end position="24"/>
    </location>
</feature>
<dbReference type="KEGG" id="mpec:B9O19_00140"/>
<evidence type="ECO:0000313" key="2">
    <source>
        <dbReference type="EMBL" id="AUO18324.1"/>
    </source>
</evidence>
<keyword evidence="1" id="KW-0472">Membrane</keyword>
<feature type="transmembrane region" description="Helical" evidence="1">
    <location>
        <begin position="51"/>
        <end position="72"/>
    </location>
</feature>
<dbReference type="InterPro" id="IPR017259">
    <property type="entry name" value="UCP037672"/>
</dbReference>
<dbReference type="EMBL" id="CP020991">
    <property type="protein sequence ID" value="AUO18324.1"/>
    <property type="molecule type" value="Genomic_DNA"/>
</dbReference>
<protein>
    <recommendedName>
        <fullName evidence="4">DUF3784 domain-containing protein</fullName>
    </recommendedName>
</protein>
<evidence type="ECO:0008006" key="4">
    <source>
        <dbReference type="Google" id="ProtNLM"/>
    </source>
</evidence>
<proteinExistence type="predicted"/>
<dbReference type="Pfam" id="PF12650">
    <property type="entry name" value="DUF3784"/>
    <property type="match status" value="1"/>
</dbReference>
<dbReference type="AlphaFoldDB" id="A0A2K9NZ64"/>
<evidence type="ECO:0000256" key="1">
    <source>
        <dbReference type="SAM" id="Phobius"/>
    </source>
</evidence>
<organism evidence="2 3">
    <name type="scientific">Monoglobus pectinilyticus</name>
    <dbReference type="NCBI Taxonomy" id="1981510"/>
    <lineage>
        <taxon>Bacteria</taxon>
        <taxon>Bacillati</taxon>
        <taxon>Bacillota</taxon>
        <taxon>Clostridia</taxon>
        <taxon>Monoglobales</taxon>
        <taxon>Monoglobaceae</taxon>
        <taxon>Monoglobus</taxon>
    </lineage>
</organism>
<dbReference type="OrthoDB" id="2339953at2"/>
<reference evidence="2 3" key="1">
    <citation type="submission" date="2017-04" db="EMBL/GenBank/DDBJ databases">
        <title>Monoglobus pectinilyticus 14 draft genome.</title>
        <authorList>
            <person name="Kim C."/>
            <person name="Rosendale D.I."/>
            <person name="Kelly W.J."/>
            <person name="Tannock G.W."/>
            <person name="Patchett M.L."/>
            <person name="Jordens J.Z."/>
        </authorList>
    </citation>
    <scope>NUCLEOTIDE SEQUENCE [LARGE SCALE GENOMIC DNA]</scope>
    <source>
        <strain evidence="2 3">14</strain>
    </source>
</reference>
<keyword evidence="1" id="KW-0812">Transmembrane</keyword>
<dbReference type="RefSeq" id="WP_015573075.1">
    <property type="nucleotide sequence ID" value="NZ_CP020991.1"/>
</dbReference>
<dbReference type="Proteomes" id="UP000235589">
    <property type="component" value="Chromosome"/>
</dbReference>
<gene>
    <name evidence="2" type="ORF">B9O19_00140</name>
</gene>